<dbReference type="OrthoDB" id="62952at2759"/>
<dbReference type="GeneID" id="59292007"/>
<protein>
    <submittedName>
        <fullName evidence="1">Uncharacterized protein</fullName>
    </submittedName>
</protein>
<reference evidence="1 2" key="1">
    <citation type="journal article" date="2020" name="Genomics">
        <title>Complete, high-quality genomes from long-read metagenomic sequencing of two wolf lichen thalli reveals enigmatic genome architecture.</title>
        <authorList>
            <person name="McKenzie S.K."/>
            <person name="Walston R.F."/>
            <person name="Allen J.L."/>
        </authorList>
    </citation>
    <scope>NUCLEOTIDE SEQUENCE [LARGE SCALE GENOMIC DNA]</scope>
    <source>
        <strain evidence="1">WasteWater2</strain>
    </source>
</reference>
<dbReference type="RefSeq" id="XP_037160832.1">
    <property type="nucleotide sequence ID" value="XM_037312246.1"/>
</dbReference>
<dbReference type="EMBL" id="JACCJC010000057">
    <property type="protein sequence ID" value="KAF6231400.1"/>
    <property type="molecule type" value="Genomic_DNA"/>
</dbReference>
<gene>
    <name evidence="1" type="ORF">HO173_010360</name>
</gene>
<comment type="caution">
    <text evidence="1">The sequence shown here is derived from an EMBL/GenBank/DDBJ whole genome shotgun (WGS) entry which is preliminary data.</text>
</comment>
<accession>A0A8H6FMR4</accession>
<keyword evidence="2" id="KW-1185">Reference proteome</keyword>
<name>A0A8H6FMR4_9LECA</name>
<sequence>MSRVTALCVGDHPDPNFKREGPFRYFDLPTEVRDQILRLLLVRENVALGREKSIRNRFSGWSHEKPMWQLLRVNGQLRAEARAVLFSQRNNTFYFPIGGTLTGVAWWYMLGRPSPHIQAVPPPIRKLDCAFDMRDFEETTFNMFEGTKRDYDDEMAPGDVPFERLPPFERLDLIHDSYRSNMLRVWRGIAEAFCMMKLYLLRLDVSKAHCPLGCCRLVEEAVGFVKDFRHRRRPYPKRIEILGALDHEKGSLKKFIEDRNLIPKDRYFFVDTPGCKCRTDPETCCNA</sequence>
<organism evidence="1 2">
    <name type="scientific">Letharia columbiana</name>
    <dbReference type="NCBI Taxonomy" id="112416"/>
    <lineage>
        <taxon>Eukaryota</taxon>
        <taxon>Fungi</taxon>
        <taxon>Dikarya</taxon>
        <taxon>Ascomycota</taxon>
        <taxon>Pezizomycotina</taxon>
        <taxon>Lecanoromycetes</taxon>
        <taxon>OSLEUM clade</taxon>
        <taxon>Lecanoromycetidae</taxon>
        <taxon>Lecanorales</taxon>
        <taxon>Lecanorineae</taxon>
        <taxon>Parmeliaceae</taxon>
        <taxon>Letharia</taxon>
    </lineage>
</organism>
<evidence type="ECO:0000313" key="1">
    <source>
        <dbReference type="EMBL" id="KAF6231400.1"/>
    </source>
</evidence>
<dbReference type="AlphaFoldDB" id="A0A8H6FMR4"/>
<proteinExistence type="predicted"/>
<evidence type="ECO:0000313" key="2">
    <source>
        <dbReference type="Proteomes" id="UP000578531"/>
    </source>
</evidence>
<dbReference type="Proteomes" id="UP000578531">
    <property type="component" value="Unassembled WGS sequence"/>
</dbReference>